<dbReference type="EMBL" id="FNFF01000005">
    <property type="protein sequence ID" value="SDK23663.1"/>
    <property type="molecule type" value="Genomic_DNA"/>
</dbReference>
<organism evidence="3 4">
    <name type="scientific">Streptomyces indicus</name>
    <dbReference type="NCBI Taxonomy" id="417292"/>
    <lineage>
        <taxon>Bacteria</taxon>
        <taxon>Bacillati</taxon>
        <taxon>Actinomycetota</taxon>
        <taxon>Actinomycetes</taxon>
        <taxon>Kitasatosporales</taxon>
        <taxon>Streptomycetaceae</taxon>
        <taxon>Streptomyces</taxon>
    </lineage>
</organism>
<evidence type="ECO:0000313" key="3">
    <source>
        <dbReference type="EMBL" id="SDK23663.1"/>
    </source>
</evidence>
<keyword evidence="2" id="KW-1133">Transmembrane helix</keyword>
<feature type="region of interest" description="Disordered" evidence="1">
    <location>
        <begin position="269"/>
        <end position="293"/>
    </location>
</feature>
<name>A0A1G9A8Q3_9ACTN</name>
<proteinExistence type="predicted"/>
<feature type="transmembrane region" description="Helical" evidence="2">
    <location>
        <begin position="98"/>
        <end position="120"/>
    </location>
</feature>
<evidence type="ECO:0000256" key="1">
    <source>
        <dbReference type="SAM" id="MobiDB-lite"/>
    </source>
</evidence>
<protein>
    <submittedName>
        <fullName evidence="3">Uncharacterized protein</fullName>
    </submittedName>
</protein>
<keyword evidence="4" id="KW-1185">Reference proteome</keyword>
<keyword evidence="2" id="KW-0472">Membrane</keyword>
<gene>
    <name evidence="3" type="ORF">SAMN05421806_105428</name>
</gene>
<dbReference type="AlphaFoldDB" id="A0A1G9A8Q3"/>
<feature type="region of interest" description="Disordered" evidence="1">
    <location>
        <begin position="1"/>
        <end position="20"/>
    </location>
</feature>
<accession>A0A1G9A8Q3</accession>
<evidence type="ECO:0000313" key="4">
    <source>
        <dbReference type="Proteomes" id="UP000199155"/>
    </source>
</evidence>
<reference evidence="3 4" key="1">
    <citation type="submission" date="2016-10" db="EMBL/GenBank/DDBJ databases">
        <authorList>
            <person name="de Groot N.N."/>
        </authorList>
    </citation>
    <scope>NUCLEOTIDE SEQUENCE [LARGE SCALE GENOMIC DNA]</scope>
    <source>
        <strain evidence="3 4">CGMCC 4.5727</strain>
    </source>
</reference>
<dbReference type="Proteomes" id="UP000199155">
    <property type="component" value="Unassembled WGS sequence"/>
</dbReference>
<evidence type="ECO:0000256" key="2">
    <source>
        <dbReference type="SAM" id="Phobius"/>
    </source>
</evidence>
<keyword evidence="2" id="KW-0812">Transmembrane</keyword>
<sequence length="293" mass="30919">MVRWQCTGSGGQPRRGGAVLPREPWRGRLTSCGLRGAQGTVGRCGPWRGDVQGGCVQQKCPGGETTSETGLPLSRAPGVVEVSRSRTRAEVTVPSSPVLATLLLVVSAVLLIAPPAVLWVCARSSVLAAAFTSSTAGFAPCEAVTDDHTLRSASSVRCAAGRAARRAPLLRHEPCFAVSWCSVSYRRGDQRRRADRLRTGCQRDRARLRTLRASIPPCGGVQLRGSRRDREMSALPGIPAAASYAPAETHTWARLATWAGRAHGASRGGFRGVGAVPPRTGRAAGPSPTCGRR</sequence>